<evidence type="ECO:0000313" key="2">
    <source>
        <dbReference type="Proteomes" id="UP001151081"/>
    </source>
</evidence>
<name>A0A9X3X8N2_9BACT</name>
<reference evidence="1 2" key="1">
    <citation type="submission" date="2021-04" db="EMBL/GenBank/DDBJ databases">
        <title>Genome analysis of Polyangium sp.</title>
        <authorList>
            <person name="Li Y."/>
            <person name="Wang J."/>
        </authorList>
    </citation>
    <scope>NUCLEOTIDE SEQUENCE [LARGE SCALE GENOMIC DNA]</scope>
    <source>
        <strain evidence="1 2">SDU14</strain>
    </source>
</reference>
<protein>
    <submittedName>
        <fullName evidence="1">Uncharacterized protein</fullName>
    </submittedName>
</protein>
<dbReference type="AlphaFoldDB" id="A0A9X3X8N2"/>
<gene>
    <name evidence="1" type="ORF">KEG57_30265</name>
</gene>
<proteinExistence type="predicted"/>
<accession>A0A9X3X8N2</accession>
<dbReference type="Proteomes" id="UP001151081">
    <property type="component" value="Unassembled WGS sequence"/>
</dbReference>
<organism evidence="1 2">
    <name type="scientific">Polyangium jinanense</name>
    <dbReference type="NCBI Taxonomy" id="2829994"/>
    <lineage>
        <taxon>Bacteria</taxon>
        <taxon>Pseudomonadati</taxon>
        <taxon>Myxococcota</taxon>
        <taxon>Polyangia</taxon>
        <taxon>Polyangiales</taxon>
        <taxon>Polyangiaceae</taxon>
        <taxon>Polyangium</taxon>
    </lineage>
</organism>
<keyword evidence="2" id="KW-1185">Reference proteome</keyword>
<comment type="caution">
    <text evidence="1">The sequence shown here is derived from an EMBL/GenBank/DDBJ whole genome shotgun (WGS) entry which is preliminary data.</text>
</comment>
<sequence length="166" mass="18144">MTTDTFSPYAGPYDVTLADVKEDLVDLPAGSSKGFRGVQPGIEDVVDELAGAIPVFGDAAGIPAKVYERFTVETMSIDALTRKEALLEKMLEATRESRRLKVHQRENTIAQMVDIAKSTAQRTRNKGILAPFEKTVRYNAQTALKAVKTRRKNEAAKAAATSSLEK</sequence>
<dbReference type="EMBL" id="JAGTJJ010000023">
    <property type="protein sequence ID" value="MDC3984805.1"/>
    <property type="molecule type" value="Genomic_DNA"/>
</dbReference>
<dbReference type="RefSeq" id="WP_272459074.1">
    <property type="nucleotide sequence ID" value="NZ_JAGTJJ010000023.1"/>
</dbReference>
<evidence type="ECO:0000313" key="1">
    <source>
        <dbReference type="EMBL" id="MDC3984805.1"/>
    </source>
</evidence>